<evidence type="ECO:0000313" key="2">
    <source>
        <dbReference type="EMBL" id="QIG81515.1"/>
    </source>
</evidence>
<dbReference type="RefSeq" id="WP_165328442.1">
    <property type="nucleotide sequence ID" value="NZ_CP049109.1"/>
</dbReference>
<evidence type="ECO:0000256" key="1">
    <source>
        <dbReference type="SAM" id="SignalP"/>
    </source>
</evidence>
<organism evidence="2 3">
    <name type="scientific">Stakelama tenebrarum</name>
    <dbReference type="NCBI Taxonomy" id="2711215"/>
    <lineage>
        <taxon>Bacteria</taxon>
        <taxon>Pseudomonadati</taxon>
        <taxon>Pseudomonadota</taxon>
        <taxon>Alphaproteobacteria</taxon>
        <taxon>Sphingomonadales</taxon>
        <taxon>Sphingomonadaceae</taxon>
        <taxon>Stakelama</taxon>
    </lineage>
</organism>
<dbReference type="Proteomes" id="UP000501568">
    <property type="component" value="Chromosome"/>
</dbReference>
<accession>A0A6G6Y9A7</accession>
<evidence type="ECO:0000313" key="3">
    <source>
        <dbReference type="Proteomes" id="UP000501568"/>
    </source>
</evidence>
<proteinExistence type="predicted"/>
<sequence length="121" mass="13160">MMKALFLAPVLMLIGAAPAAQDVPEATPAGEAVDCISAHRINHTRVESDRVIDFHMMGGKVYRNELRMRCPGLNANRTIMYELHTTQLCSLDTITVIHQPGLMRGATCGLGKFQPVTLAGN</sequence>
<gene>
    <name evidence="2" type="ORF">G5C33_18135</name>
</gene>
<feature type="chain" id="PRO_5026178488" evidence="1">
    <location>
        <begin position="20"/>
        <end position="121"/>
    </location>
</feature>
<protein>
    <submittedName>
        <fullName evidence="2">Uncharacterized protein</fullName>
    </submittedName>
</protein>
<dbReference type="EMBL" id="CP049109">
    <property type="protein sequence ID" value="QIG81515.1"/>
    <property type="molecule type" value="Genomic_DNA"/>
</dbReference>
<keyword evidence="1" id="KW-0732">Signal</keyword>
<keyword evidence="3" id="KW-1185">Reference proteome</keyword>
<reference evidence="2 3" key="1">
    <citation type="submission" date="2020-02" db="EMBL/GenBank/DDBJ databases">
        <authorList>
            <person name="Zheng R.K."/>
            <person name="Sun C.M."/>
        </authorList>
    </citation>
    <scope>NUCLEOTIDE SEQUENCE [LARGE SCALE GENOMIC DNA]</scope>
    <source>
        <strain evidence="3">zrk23</strain>
    </source>
</reference>
<dbReference type="AlphaFoldDB" id="A0A6G6Y9A7"/>
<dbReference type="KEGG" id="spzr:G5C33_18135"/>
<feature type="signal peptide" evidence="1">
    <location>
        <begin position="1"/>
        <end position="19"/>
    </location>
</feature>
<name>A0A6G6Y9A7_9SPHN</name>